<accession>E1CB08</accession>
<dbReference type="PANTHER" id="PTHR47977">
    <property type="entry name" value="RAS-RELATED PROTEIN RAB"/>
    <property type="match status" value="1"/>
</dbReference>
<evidence type="ECO:0000256" key="3">
    <source>
        <dbReference type="SAM" id="MobiDB-lite"/>
    </source>
</evidence>
<proteinExistence type="evidence at transcript level"/>
<dbReference type="PROSITE" id="PS51421">
    <property type="entry name" value="RAS"/>
    <property type="match status" value="1"/>
</dbReference>
<name>E1CB08_TETTH</name>
<dbReference type="EMBL" id="AB365918">
    <property type="protein sequence ID" value="BAJ21298.1"/>
    <property type="molecule type" value="mRNA"/>
</dbReference>
<dbReference type="SMART" id="SM00174">
    <property type="entry name" value="RHO"/>
    <property type="match status" value="1"/>
</dbReference>
<dbReference type="InterPro" id="IPR027417">
    <property type="entry name" value="P-loop_NTPase"/>
</dbReference>
<gene>
    <name evidence="4" type="primary">RAB6D</name>
</gene>
<dbReference type="GO" id="GO:0005525">
    <property type="term" value="F:GTP binding"/>
    <property type="evidence" value="ECO:0007669"/>
    <property type="project" value="UniProtKB-KW"/>
</dbReference>
<dbReference type="GO" id="GO:0003924">
    <property type="term" value="F:GTPase activity"/>
    <property type="evidence" value="ECO:0007669"/>
    <property type="project" value="InterPro"/>
</dbReference>
<keyword evidence="1" id="KW-0547">Nucleotide-binding</keyword>
<feature type="compositionally biased region" description="Gly residues" evidence="3">
    <location>
        <begin position="256"/>
        <end position="265"/>
    </location>
</feature>
<dbReference type="SUPFAM" id="SSF52540">
    <property type="entry name" value="P-loop containing nucleoside triphosphate hydrolases"/>
    <property type="match status" value="1"/>
</dbReference>
<dbReference type="PROSITE" id="PS51420">
    <property type="entry name" value="RHO"/>
    <property type="match status" value="1"/>
</dbReference>
<dbReference type="PROSITE" id="PS51419">
    <property type="entry name" value="RAB"/>
    <property type="match status" value="1"/>
</dbReference>
<evidence type="ECO:0000256" key="1">
    <source>
        <dbReference type="ARBA" id="ARBA00022741"/>
    </source>
</evidence>
<feature type="compositionally biased region" description="Polar residues" evidence="3">
    <location>
        <begin position="207"/>
        <end position="240"/>
    </location>
</feature>
<evidence type="ECO:0000256" key="2">
    <source>
        <dbReference type="ARBA" id="ARBA00023134"/>
    </source>
</evidence>
<feature type="region of interest" description="Disordered" evidence="3">
    <location>
        <begin position="207"/>
        <end position="265"/>
    </location>
</feature>
<organism evidence="4">
    <name type="scientific">Tetrahymena thermophila</name>
    <dbReference type="NCBI Taxonomy" id="5911"/>
    <lineage>
        <taxon>Eukaryota</taxon>
        <taxon>Sar</taxon>
        <taxon>Alveolata</taxon>
        <taxon>Ciliophora</taxon>
        <taxon>Intramacronucleata</taxon>
        <taxon>Oligohymenophorea</taxon>
        <taxon>Hymenostomatida</taxon>
        <taxon>Tetrahymenina</taxon>
        <taxon>Tetrahymenidae</taxon>
        <taxon>Tetrahymena</taxon>
    </lineage>
</organism>
<dbReference type="PRINTS" id="PR00449">
    <property type="entry name" value="RASTRNSFRMNG"/>
</dbReference>
<dbReference type="CDD" id="cd01861">
    <property type="entry name" value="Rab6"/>
    <property type="match status" value="1"/>
</dbReference>
<dbReference type="NCBIfam" id="TIGR00231">
    <property type="entry name" value="small_GTP"/>
    <property type="match status" value="1"/>
</dbReference>
<dbReference type="InterPro" id="IPR001806">
    <property type="entry name" value="Small_GTPase"/>
</dbReference>
<dbReference type="AlphaFoldDB" id="E1CB08"/>
<reference evidence="4" key="1">
    <citation type="journal article" date="2010" name="J. Eukaryot. Microbiol.">
        <title>Marked amplification and diversification of products of ras genes from rat brain, Rab GTPases, in the ciliates Tetrahymena thermophila and Paramecium tetraurelia.</title>
        <authorList>
            <person name="Saito-Nakano Y."/>
            <person name="Nakahara T."/>
            <person name="Nakano K."/>
            <person name="Nozaki T."/>
            <person name="Numata O."/>
        </authorList>
    </citation>
    <scope>NUCLEOTIDE SEQUENCE</scope>
</reference>
<sequence length="265" mass="29615">MHTNDSSRMTSNFSNTSRVKHKIIFLGDQHVGKTCIIERFMYDVFDEKPHPTVGVDFLAKTLHIDDKSIRLSLWDTAGQERFRSLIPSYLRDATCAVIVFDVTNKESFSNVDRWIKDYKDNRGSEAPCVLVANKIDLKLTREVQLADLEKKAKENNMKFYEISAKTGENVANMFKDMAISLQPVENSILSPNADNLNNQKKDYQFANQNKQPSTGNTGAPAQPATKASTQQTQANQNFTLKNDKPLLNGQNQQSGGNTGGSGKCC</sequence>
<keyword evidence="2" id="KW-0342">GTP-binding</keyword>
<dbReference type="InterPro" id="IPR050227">
    <property type="entry name" value="Rab"/>
</dbReference>
<dbReference type="Pfam" id="PF00071">
    <property type="entry name" value="Ras"/>
    <property type="match status" value="1"/>
</dbReference>
<dbReference type="SMART" id="SM00173">
    <property type="entry name" value="RAS"/>
    <property type="match status" value="1"/>
</dbReference>
<dbReference type="SMART" id="SM00176">
    <property type="entry name" value="RAN"/>
    <property type="match status" value="1"/>
</dbReference>
<dbReference type="Gene3D" id="3.40.50.300">
    <property type="entry name" value="P-loop containing nucleotide triphosphate hydrolases"/>
    <property type="match status" value="1"/>
</dbReference>
<dbReference type="FunFam" id="3.40.50.300:FF:001586">
    <property type="entry name" value="Small GTP-binding protein, putative"/>
    <property type="match status" value="1"/>
</dbReference>
<dbReference type="SMART" id="SM00175">
    <property type="entry name" value="RAB"/>
    <property type="match status" value="1"/>
</dbReference>
<dbReference type="InterPro" id="IPR005225">
    <property type="entry name" value="Small_GTP-bd"/>
</dbReference>
<protein>
    <submittedName>
        <fullName evidence="4">Rab-family small GTPase Rab6D</fullName>
    </submittedName>
</protein>
<dbReference type="OMA" id="DYQFANQ"/>
<evidence type="ECO:0000313" key="4">
    <source>
        <dbReference type="EMBL" id="BAJ21298.1"/>
    </source>
</evidence>